<name>A0A0M1VUK3_FUSVC</name>
<dbReference type="PANTHER" id="PTHR30006:SF2">
    <property type="entry name" value="ABC TRANSPORTER SUBSTRATE-BINDING PROTEIN"/>
    <property type="match status" value="1"/>
</dbReference>
<dbReference type="Proteomes" id="UP000004925">
    <property type="component" value="Unassembled WGS sequence"/>
</dbReference>
<dbReference type="GO" id="GO:0015888">
    <property type="term" value="P:thiamine transport"/>
    <property type="evidence" value="ECO:0007669"/>
    <property type="project" value="TreeGrafter"/>
</dbReference>
<dbReference type="Gene3D" id="3.40.190.10">
    <property type="entry name" value="Periplasmic binding protein-like II"/>
    <property type="match status" value="2"/>
</dbReference>
<sequence>MKKKFFWLVLSLMTLFLVACGGEKKEETTDSANANTEISGKIVIYTSMYEDIIDNVSEKLKKEFPNLEVEFFQGGTGTLQSKIIAELQANKLGCDMLMVAEPSYSLELKEKGILHAYLSKNAGNLALDYDKEGYWYPVRLLNMVLAYNPDKYKKEDLALTFEDFAKREDLAGKISIPDPLKSGTALAAVSALSDKYGEEYFKNLAKLKVVVESGSVAVTKLETGEAAEIMILEESILKKRQEENSTLEVIYPEDGIISIPSTIMTVKEDMSANKNIKAAEALTDWFLSPAGQEAIVEGWMHSVLKNPEKAPYDAKATDEILKSSMPINWEKTYKDREELRKMFEKFITKAN</sequence>
<evidence type="ECO:0000313" key="4">
    <source>
        <dbReference type="Proteomes" id="UP000004925"/>
    </source>
</evidence>
<evidence type="ECO:0000313" key="3">
    <source>
        <dbReference type="EMBL" id="EEO40344.2"/>
    </source>
</evidence>
<dbReference type="PANTHER" id="PTHR30006">
    <property type="entry name" value="THIAMINE-BINDING PERIPLASMIC PROTEIN-RELATED"/>
    <property type="match status" value="1"/>
</dbReference>
<reference evidence="3 4" key="1">
    <citation type="submission" date="2011-10" db="EMBL/GenBank/DDBJ databases">
        <title>The Genome Sequence of Fusobacterium sp. 4_1_13.</title>
        <authorList>
            <consortium name="The Broad Institute Genome Sequencing Platform"/>
            <person name="Earl A."/>
            <person name="Ward D."/>
            <person name="Feldgarden M."/>
            <person name="Gevers D."/>
            <person name="Strauss J."/>
            <person name="Ambrose C."/>
            <person name="Allen-Vercoe E."/>
            <person name="Young S.K."/>
            <person name="Zeng Q."/>
            <person name="Gargeya S."/>
            <person name="Fitzgerald M."/>
            <person name="Haas B."/>
            <person name="Abouelleil A."/>
            <person name="Alvarado L."/>
            <person name="Arachchi H.M."/>
            <person name="Berlin A."/>
            <person name="Brown A."/>
            <person name="Chapman S.B."/>
            <person name="Chen Z."/>
            <person name="Dunbar C."/>
            <person name="Freedman E."/>
            <person name="Gearin G."/>
            <person name="Goldberg J."/>
            <person name="Griggs A."/>
            <person name="Gujja S."/>
            <person name="Heiman D."/>
            <person name="Howarth C."/>
            <person name="Larson L."/>
            <person name="Lui A."/>
            <person name="MacDonald P.J."/>
            <person name="Montmayeur A."/>
            <person name="Murphy C."/>
            <person name="Neiman D."/>
            <person name="Pearson M."/>
            <person name="Priest M."/>
            <person name="Roberts A."/>
            <person name="Saif S."/>
            <person name="Shea T."/>
            <person name="Shenoy N."/>
            <person name="Sisk P."/>
            <person name="Stolte C."/>
            <person name="Sykes S."/>
            <person name="Wortman J."/>
            <person name="Nusbaum C."/>
            <person name="Birren B."/>
        </authorList>
    </citation>
    <scope>NUCLEOTIDE SEQUENCE [LARGE SCALE GENOMIC DNA]</scope>
    <source>
        <strain evidence="3 4">4_1_13</strain>
    </source>
</reference>
<evidence type="ECO:0000256" key="2">
    <source>
        <dbReference type="SAM" id="SignalP"/>
    </source>
</evidence>
<proteinExistence type="predicted"/>
<dbReference type="GO" id="GO:0030976">
    <property type="term" value="F:thiamine pyrophosphate binding"/>
    <property type="evidence" value="ECO:0007669"/>
    <property type="project" value="TreeGrafter"/>
</dbReference>
<dbReference type="PROSITE" id="PS51257">
    <property type="entry name" value="PROKAR_LIPOPROTEIN"/>
    <property type="match status" value="1"/>
</dbReference>
<dbReference type="RefSeq" id="WP_023036153.1">
    <property type="nucleotide sequence ID" value="NZ_KQ235737.1"/>
</dbReference>
<dbReference type="Pfam" id="PF13343">
    <property type="entry name" value="SBP_bac_6"/>
    <property type="match status" value="1"/>
</dbReference>
<feature type="chain" id="PRO_5005624972" description="Iron(III)-binding protein" evidence="2">
    <location>
        <begin position="22"/>
        <end position="351"/>
    </location>
</feature>
<dbReference type="EMBL" id="ACDE02000019">
    <property type="protein sequence ID" value="EEO40344.2"/>
    <property type="molecule type" value="Genomic_DNA"/>
</dbReference>
<feature type="signal peptide" evidence="2">
    <location>
        <begin position="1"/>
        <end position="21"/>
    </location>
</feature>
<dbReference type="SUPFAM" id="SSF53850">
    <property type="entry name" value="Periplasmic binding protein-like II"/>
    <property type="match status" value="1"/>
</dbReference>
<dbReference type="GO" id="GO:0030288">
    <property type="term" value="C:outer membrane-bounded periplasmic space"/>
    <property type="evidence" value="ECO:0007669"/>
    <property type="project" value="TreeGrafter"/>
</dbReference>
<gene>
    <name evidence="3" type="ORF">FSCG_01057</name>
</gene>
<dbReference type="AlphaFoldDB" id="A0A0M1VUK3"/>
<dbReference type="eggNOG" id="COG1840">
    <property type="taxonomic scope" value="Bacteria"/>
</dbReference>
<dbReference type="CDD" id="cd13547">
    <property type="entry name" value="PBP2_Fbp_like_2"/>
    <property type="match status" value="1"/>
</dbReference>
<keyword evidence="1 2" id="KW-0732">Signal</keyword>
<comment type="caution">
    <text evidence="3">The sequence shown here is derived from an EMBL/GenBank/DDBJ whole genome shotgun (WGS) entry which is preliminary data.</text>
</comment>
<accession>A0A0M1VUK3</accession>
<organism evidence="3 4">
    <name type="scientific">Fusobacterium vincentii 4_1_13</name>
    <dbReference type="NCBI Taxonomy" id="469606"/>
    <lineage>
        <taxon>Bacteria</taxon>
        <taxon>Fusobacteriati</taxon>
        <taxon>Fusobacteriota</taxon>
        <taxon>Fusobacteriia</taxon>
        <taxon>Fusobacteriales</taxon>
        <taxon>Fusobacteriaceae</taxon>
        <taxon>Fusobacterium</taxon>
    </lineage>
</organism>
<evidence type="ECO:0008006" key="5">
    <source>
        <dbReference type="Google" id="ProtNLM"/>
    </source>
</evidence>
<dbReference type="GO" id="GO:0030975">
    <property type="term" value="F:thiamine binding"/>
    <property type="evidence" value="ECO:0007669"/>
    <property type="project" value="TreeGrafter"/>
</dbReference>
<protein>
    <recommendedName>
        <fullName evidence="5">Iron(III)-binding protein</fullName>
    </recommendedName>
</protein>
<evidence type="ECO:0000256" key="1">
    <source>
        <dbReference type="ARBA" id="ARBA00022729"/>
    </source>
</evidence>